<evidence type="ECO:0000313" key="3">
    <source>
        <dbReference type="Proteomes" id="UP001258434"/>
    </source>
</evidence>
<dbReference type="Proteomes" id="UP001258434">
    <property type="component" value="Unassembled WGS sequence"/>
</dbReference>
<dbReference type="AlphaFoldDB" id="A0ABD5G0X9"/>
<keyword evidence="1" id="KW-0175">Coiled coil</keyword>
<evidence type="ECO:0000313" key="2">
    <source>
        <dbReference type="EMBL" id="MDT6977670.1"/>
    </source>
</evidence>
<accession>A0ABD5G0X9</accession>
<reference evidence="2 3" key="2">
    <citation type="submission" date="2023-08" db="EMBL/GenBank/DDBJ databases">
        <authorList>
            <person name="Du M."/>
            <person name="Liu C."/>
            <person name="Liu S.-J."/>
        </authorList>
    </citation>
    <scope>NUCLEOTIDE SEQUENCE [LARGE SCALE GENOMIC DNA]</scope>
    <source>
        <strain evidence="2 3">GS077</strain>
    </source>
</reference>
<sequence>MRAFVAVRQLASALPVNDITRLQDEIKELKEYVEAAFADYNDINEDTRMQLELINQAIAELQAKDKQAGGKTRNPIGFISY</sequence>
<comment type="caution">
    <text evidence="2">The sequence shown here is derived from an EMBL/GenBank/DDBJ whole genome shotgun (WGS) entry which is preliminary data.</text>
</comment>
<evidence type="ECO:0000256" key="1">
    <source>
        <dbReference type="SAM" id="Coils"/>
    </source>
</evidence>
<reference evidence="3" key="1">
    <citation type="submission" date="2023-07" db="EMBL/GenBank/DDBJ databases">
        <title>A gut symbiont ubiquitin homologue binds and inactivates peptidyl-prolyl isomerase to mediate the interbacterial arms race in the human gut.</title>
        <authorList>
            <person name="Jiang K."/>
            <person name="Li W."/>
            <person name="Tong M."/>
            <person name="Xu J."/>
            <person name="Chen Z."/>
            <person name="Yang Y."/>
            <person name="Zang Y."/>
            <person name="Jiao X."/>
            <person name="Liu C."/>
            <person name="Lim B."/>
            <person name="Jiang X."/>
            <person name="Wang J."/>
            <person name="Wu D."/>
            <person name="Wang M."/>
            <person name="Liu S.-J."/>
            <person name="Shao F."/>
            <person name="Gao X."/>
        </authorList>
    </citation>
    <scope>NUCLEOTIDE SEQUENCE [LARGE SCALE GENOMIC DNA]</scope>
    <source>
        <strain evidence="3">GS077</strain>
    </source>
</reference>
<organism evidence="2 3">
    <name type="scientific">Bacteroides fragilis</name>
    <dbReference type="NCBI Taxonomy" id="817"/>
    <lineage>
        <taxon>Bacteria</taxon>
        <taxon>Pseudomonadati</taxon>
        <taxon>Bacteroidota</taxon>
        <taxon>Bacteroidia</taxon>
        <taxon>Bacteroidales</taxon>
        <taxon>Bacteroidaceae</taxon>
        <taxon>Bacteroides</taxon>
    </lineage>
</organism>
<gene>
    <name evidence="2" type="ORF">BFGS077_002975</name>
</gene>
<dbReference type="EMBL" id="JAVFHL010000001">
    <property type="protein sequence ID" value="MDT6977670.1"/>
    <property type="molecule type" value="Genomic_DNA"/>
</dbReference>
<feature type="coiled-coil region" evidence="1">
    <location>
        <begin position="19"/>
        <end position="64"/>
    </location>
</feature>
<proteinExistence type="predicted"/>
<name>A0ABD5G0X9_BACFG</name>
<protein>
    <submittedName>
        <fullName evidence="2">ORF6N domain-containing protein</fullName>
    </submittedName>
</protein>